<dbReference type="PROSITE" id="PS51005">
    <property type="entry name" value="NAC"/>
    <property type="match status" value="1"/>
</dbReference>
<protein>
    <submittedName>
        <fullName evidence="8">Putative NAC domain class transcription factor</fullName>
    </submittedName>
</protein>
<sequence length="117" mass="13584">LITLVLRVLLWLCLRIVVALMVLPTASEKVPPGYRFYPTDEELIVYYLTKKVRGESILGDAVSELDIYDFSPWDLPELGSLRNRNLIAYFFCPRRERRRKSGKESRLTESGFWKATG</sequence>
<evidence type="ECO:0000256" key="4">
    <source>
        <dbReference type="ARBA" id="ARBA00023242"/>
    </source>
</evidence>
<dbReference type="InterPro" id="IPR036093">
    <property type="entry name" value="NAC_dom_sf"/>
</dbReference>
<keyword evidence="1" id="KW-0805">Transcription regulation</keyword>
<evidence type="ECO:0000256" key="3">
    <source>
        <dbReference type="ARBA" id="ARBA00023163"/>
    </source>
</evidence>
<feature type="domain" description="NAC" evidence="7">
    <location>
        <begin position="30"/>
        <end position="117"/>
    </location>
</feature>
<dbReference type="EMBL" id="KF031966">
    <property type="protein sequence ID" value="AGV29492.1"/>
    <property type="molecule type" value="mRNA"/>
</dbReference>
<dbReference type="GO" id="GO:0006355">
    <property type="term" value="P:regulation of DNA-templated transcription"/>
    <property type="evidence" value="ECO:0007669"/>
    <property type="project" value="InterPro"/>
</dbReference>
<evidence type="ECO:0000256" key="1">
    <source>
        <dbReference type="ARBA" id="ARBA00023015"/>
    </source>
</evidence>
<dbReference type="Gene3D" id="2.170.150.80">
    <property type="entry name" value="NAC domain"/>
    <property type="match status" value="1"/>
</dbReference>
<feature type="signal peptide" evidence="6">
    <location>
        <begin position="1"/>
        <end position="19"/>
    </location>
</feature>
<proteinExistence type="evidence at transcript level"/>
<dbReference type="GO" id="GO:0003677">
    <property type="term" value="F:DNA binding"/>
    <property type="evidence" value="ECO:0007669"/>
    <property type="project" value="UniProtKB-KW"/>
</dbReference>
<name>T2CBI5_9CARY</name>
<feature type="non-terminal residue" evidence="8">
    <location>
        <position position="1"/>
    </location>
</feature>
<evidence type="ECO:0000259" key="7">
    <source>
        <dbReference type="PROSITE" id="PS51005"/>
    </source>
</evidence>
<dbReference type="PANTHER" id="PTHR31744">
    <property type="entry name" value="PROTEIN CUP-SHAPED COTYLEDON 2-RELATED"/>
    <property type="match status" value="1"/>
</dbReference>
<keyword evidence="6" id="KW-0732">Signal</keyword>
<dbReference type="PANTHER" id="PTHR31744:SF220">
    <property type="entry name" value="LOW QUALITY PROTEIN: NAC DOMAIN-CONTAINING PROTEIN 90-LIKE"/>
    <property type="match status" value="1"/>
</dbReference>
<feature type="region of interest" description="Disordered" evidence="5">
    <location>
        <begin position="97"/>
        <end position="117"/>
    </location>
</feature>
<evidence type="ECO:0000313" key="8">
    <source>
        <dbReference type="EMBL" id="AGV29492.1"/>
    </source>
</evidence>
<evidence type="ECO:0000256" key="6">
    <source>
        <dbReference type="SAM" id="SignalP"/>
    </source>
</evidence>
<organism evidence="8">
    <name type="scientific">Tamarix hispida</name>
    <dbReference type="NCBI Taxonomy" id="189793"/>
    <lineage>
        <taxon>Eukaryota</taxon>
        <taxon>Viridiplantae</taxon>
        <taxon>Streptophyta</taxon>
        <taxon>Embryophyta</taxon>
        <taxon>Tracheophyta</taxon>
        <taxon>Spermatophyta</taxon>
        <taxon>Magnoliopsida</taxon>
        <taxon>eudicotyledons</taxon>
        <taxon>Gunneridae</taxon>
        <taxon>Pentapetalae</taxon>
        <taxon>Caryophyllales</taxon>
        <taxon>Tamaricaceae</taxon>
        <taxon>Tamarix</taxon>
    </lineage>
</organism>
<evidence type="ECO:0000256" key="2">
    <source>
        <dbReference type="ARBA" id="ARBA00023125"/>
    </source>
</evidence>
<dbReference type="AlphaFoldDB" id="T2CBI5"/>
<keyword evidence="2" id="KW-0238">DNA-binding</keyword>
<keyword evidence="4" id="KW-0539">Nucleus</keyword>
<feature type="non-terminal residue" evidence="8">
    <location>
        <position position="117"/>
    </location>
</feature>
<reference evidence="8" key="1">
    <citation type="submission" date="2013-05" db="EMBL/GenBank/DDBJ databases">
        <authorList>
            <person name="Wang Y.C."/>
            <person name="Wang L.Q."/>
            <person name="Wang C."/>
        </authorList>
    </citation>
    <scope>NUCLEOTIDE SEQUENCE</scope>
</reference>
<dbReference type="Pfam" id="PF02365">
    <property type="entry name" value="NAM"/>
    <property type="match status" value="1"/>
</dbReference>
<accession>T2CBI5</accession>
<evidence type="ECO:0000256" key="5">
    <source>
        <dbReference type="SAM" id="MobiDB-lite"/>
    </source>
</evidence>
<dbReference type="InterPro" id="IPR003441">
    <property type="entry name" value="NAC-dom"/>
</dbReference>
<dbReference type="SUPFAM" id="SSF101941">
    <property type="entry name" value="NAC domain"/>
    <property type="match status" value="1"/>
</dbReference>
<keyword evidence="3" id="KW-0804">Transcription</keyword>
<gene>
    <name evidence="8" type="primary">NAC41</name>
</gene>
<feature type="chain" id="PRO_5004587332" evidence="6">
    <location>
        <begin position="20"/>
        <end position="117"/>
    </location>
</feature>